<protein>
    <submittedName>
        <fullName evidence="1">Uncharacterized protein</fullName>
    </submittedName>
</protein>
<gene>
    <name evidence="1" type="ORF">N8T08_005331</name>
</gene>
<name>A0ACC3B2U3_9EURO</name>
<sequence length="617" mass="68876">MSDALGADLVSGSIDASLAEIDTKSRDPERPIREDIVVGPFSVLDLGPAPGEIAQPPQNPVVEMVDELSTEVLPSEDLSTASLTRMDALPDLNDFLQWSDIFMLGSELPGSFFQDHFSATEGPSLLWDTGAVGAEPEGLTYHTPPYSGDDLVPATQEAPVEPRSEMWSMVPAQEPPVDLNARIMAFPLIEKPPWKLLNVPSALVTYTDLTFMGSQSISHARQANLYCLLACSAMHLSLNPSFGIVGSAEHWKQLTDRTYHMAKDHMQRSLKEETSEPKKAKYKDQLMAICALTEFAVLSGQQQDARCYMVDAERLLRLRGLPKRKISQKARLLHHVYTWLRIVGESTQPDSGGESDLRLDDFLRIHPKPSDSDLNIDEPKDDEIGLHDIHLLDSREFSGTLYRQVYGIPETWLSLVSQTTRLANVMKTLEVFRSTSKDKEGALEALEVLQRRSARLENMICSFKHSRTSKTAPDQHDISVAPHNHFIRALNSALVIFFYRRVRQVHPSILEGHIDDVISALQDFNASLSEGSQTGPGTVWPLFIAGCEAMTSARRESILSLLEAGEAKCQFAPFRTARKVMVEVWNCQDDGSSSSQRDSIPTWLDVVKRRRIWPMLC</sequence>
<organism evidence="1 2">
    <name type="scientific">Aspergillus melleus</name>
    <dbReference type="NCBI Taxonomy" id="138277"/>
    <lineage>
        <taxon>Eukaryota</taxon>
        <taxon>Fungi</taxon>
        <taxon>Dikarya</taxon>
        <taxon>Ascomycota</taxon>
        <taxon>Pezizomycotina</taxon>
        <taxon>Eurotiomycetes</taxon>
        <taxon>Eurotiomycetidae</taxon>
        <taxon>Eurotiales</taxon>
        <taxon>Aspergillaceae</taxon>
        <taxon>Aspergillus</taxon>
        <taxon>Aspergillus subgen. Circumdati</taxon>
    </lineage>
</organism>
<evidence type="ECO:0000313" key="1">
    <source>
        <dbReference type="EMBL" id="KAK1144459.1"/>
    </source>
</evidence>
<accession>A0ACC3B2U3</accession>
<keyword evidence="2" id="KW-1185">Reference proteome</keyword>
<proteinExistence type="predicted"/>
<dbReference type="Proteomes" id="UP001177260">
    <property type="component" value="Unassembled WGS sequence"/>
</dbReference>
<comment type="caution">
    <text evidence="1">The sequence shown here is derived from an EMBL/GenBank/DDBJ whole genome shotgun (WGS) entry which is preliminary data.</text>
</comment>
<dbReference type="EMBL" id="JAOPJF010000030">
    <property type="protein sequence ID" value="KAK1144459.1"/>
    <property type="molecule type" value="Genomic_DNA"/>
</dbReference>
<reference evidence="1 2" key="1">
    <citation type="journal article" date="2023" name="ACS Omega">
        <title>Identification of the Neoaspergillic Acid Biosynthesis Gene Cluster by Establishing an In Vitro CRISPR-Ribonucleoprotein Genetic System in Aspergillus melleus.</title>
        <authorList>
            <person name="Yuan B."/>
            <person name="Grau M.F."/>
            <person name="Murata R.M."/>
            <person name="Torok T."/>
            <person name="Venkateswaran K."/>
            <person name="Stajich J.E."/>
            <person name="Wang C.C.C."/>
        </authorList>
    </citation>
    <scope>NUCLEOTIDE SEQUENCE [LARGE SCALE GENOMIC DNA]</scope>
    <source>
        <strain evidence="1 2">IMV 1140</strain>
    </source>
</reference>
<evidence type="ECO:0000313" key="2">
    <source>
        <dbReference type="Proteomes" id="UP001177260"/>
    </source>
</evidence>